<dbReference type="GO" id="GO:0005615">
    <property type="term" value="C:extracellular space"/>
    <property type="evidence" value="ECO:0007669"/>
    <property type="project" value="InterPro"/>
</dbReference>
<keyword evidence="5" id="KW-1185">Reference proteome</keyword>
<evidence type="ECO:0000313" key="1">
    <source>
        <dbReference type="EMBL" id="BAV57390.1"/>
    </source>
</evidence>
<dbReference type="EMBL" id="LC164081">
    <property type="protein sequence ID" value="BAV57394.1"/>
    <property type="molecule type" value="Genomic_DNA"/>
</dbReference>
<dbReference type="EMBL" id="JUEU01000224">
    <property type="protein sequence ID" value="KOP54573.1"/>
    <property type="molecule type" value="Genomic_DNA"/>
</dbReference>
<reference evidence="4 5" key="2">
    <citation type="submission" date="2015-09" db="EMBL/GenBank/DDBJ databases">
        <title>Genome analysis of Pseudomonas syringae pv. porri LMG.</title>
        <authorList>
            <person name="Rombouts S."/>
        </authorList>
    </citation>
    <scope>NUCLEOTIDE SEQUENCE [LARGE SCALE GENOMIC DNA]</scope>
    <source>
        <strain evidence="4 5">LMG 28496</strain>
    </source>
</reference>
<name>A0A0M0UYU9_9PSED</name>
<dbReference type="RefSeq" id="WP_005891557.1">
    <property type="nucleotide sequence ID" value="NZ_JTHM01000048.1"/>
</dbReference>
<gene>
    <name evidence="2" type="primary">hrpA</name>
    <name evidence="4" type="ORF">OX90_19260</name>
</gene>
<reference evidence="4 5" key="1">
    <citation type="submission" date="2014-12" db="EMBL/GenBank/DDBJ databases">
        <authorList>
            <person name="Baeyen S."/>
        </authorList>
    </citation>
    <scope>NUCLEOTIDE SEQUENCE [LARGE SCALE GENOMIC DNA]</scope>
    <source>
        <strain evidence="4 5">LMG 28496</strain>
    </source>
</reference>
<dbReference type="GeneID" id="72394321"/>
<dbReference type="AlphaFoldDB" id="A0A0M0UYU9"/>
<dbReference type="STRING" id="83964.OX88_16025"/>
<dbReference type="Proteomes" id="UP000037201">
    <property type="component" value="Unassembled WGS sequence"/>
</dbReference>
<dbReference type="PATRIC" id="fig|83964.10.peg.4337"/>
<protein>
    <submittedName>
        <fullName evidence="2">HrpA</fullName>
    </submittedName>
    <submittedName>
        <fullName evidence="4">Membrane protein</fullName>
    </submittedName>
</protein>
<organism evidence="2">
    <name type="scientific">Pseudomonas coronafaciens pv. porri</name>
    <dbReference type="NCBI Taxonomy" id="83964"/>
    <lineage>
        <taxon>Bacteria</taxon>
        <taxon>Pseudomonadati</taxon>
        <taxon>Pseudomonadota</taxon>
        <taxon>Gammaproteobacteria</taxon>
        <taxon>Pseudomonadales</taxon>
        <taxon>Pseudomonadaceae</taxon>
        <taxon>Pseudomonas</taxon>
        <taxon>Pseudomonas coronafaciens</taxon>
    </lineage>
</organism>
<dbReference type="Pfam" id="PF09589">
    <property type="entry name" value="HrpA_pilin"/>
    <property type="match status" value="1"/>
</dbReference>
<evidence type="ECO:0000313" key="5">
    <source>
        <dbReference type="Proteomes" id="UP000037201"/>
    </source>
</evidence>
<dbReference type="InterPro" id="IPR018581">
    <property type="entry name" value="T3SS_pilus_HrpA"/>
</dbReference>
<dbReference type="EMBL" id="LC164080">
    <property type="protein sequence ID" value="BAV57390.1"/>
    <property type="molecule type" value="Genomic_DNA"/>
</dbReference>
<evidence type="ECO:0000313" key="4">
    <source>
        <dbReference type="EMBL" id="KOP54573.1"/>
    </source>
</evidence>
<proteinExistence type="predicted"/>
<reference evidence="2" key="3">
    <citation type="journal article" date="2018" name="J. Gen. Plant Pathol.">
        <title>Pseudomonas syringae pv. alliifistulosi pv. nov., the causal agent of bacterial leaf spot of onions.</title>
        <authorList>
            <person name="Tsuji M."/>
            <person name="Takikawa Y."/>
        </authorList>
    </citation>
    <scope>NUCLEOTIDE SEQUENCE</scope>
    <source>
        <strain evidence="3">ICMP 3413</strain>
        <strain evidence="2">ICMP 3642</strain>
        <strain evidence="1">ICMP 8961</strain>
    </source>
</reference>
<evidence type="ECO:0000313" key="2">
    <source>
        <dbReference type="EMBL" id="BAV57394.1"/>
    </source>
</evidence>
<dbReference type="SMR" id="A0A0M0UYU9"/>
<sequence>MPAFPSITSSLTQAGTGVANGIGGALQGANTIASAANMQGNVLAGTGMGNSLSLAAQNKASAEMDANGAQLIAMQAEETKKKQTMDVLNAIEAGKEDSTNKKISATAQNAKGISY</sequence>
<dbReference type="EMBL" id="LC164082">
    <property type="protein sequence ID" value="BAV57398.1"/>
    <property type="molecule type" value="Genomic_DNA"/>
</dbReference>
<accession>A0A0M0UYU9</accession>
<evidence type="ECO:0000313" key="3">
    <source>
        <dbReference type="EMBL" id="BAV57398.1"/>
    </source>
</evidence>